<sequence>MDRNNGLAWNRTNMSHSRNNGVLLGRIIPCRLREVNSSPHSHDSCTNDNSYS</sequence>
<gene>
    <name evidence="1" type="ORF">MUK42_34817</name>
</gene>
<evidence type="ECO:0000313" key="2">
    <source>
        <dbReference type="Proteomes" id="UP001055439"/>
    </source>
</evidence>
<protein>
    <submittedName>
        <fullName evidence="1">Uncharacterized protein</fullName>
    </submittedName>
</protein>
<accession>A0A9E7J8F2</accession>
<reference evidence="1" key="1">
    <citation type="submission" date="2022-05" db="EMBL/GenBank/DDBJ databases">
        <title>The Musa troglodytarum L. genome provides insights into the mechanism of non-climacteric behaviour and enrichment of carotenoids.</title>
        <authorList>
            <person name="Wang J."/>
        </authorList>
    </citation>
    <scope>NUCLEOTIDE SEQUENCE</scope>
    <source>
        <tissue evidence="1">Leaf</tissue>
    </source>
</reference>
<name>A0A9E7J8F2_9LILI</name>
<dbReference type="AlphaFoldDB" id="A0A9E7J8F2"/>
<dbReference type="EMBL" id="CP097502">
    <property type="protein sequence ID" value="URD71863.1"/>
    <property type="molecule type" value="Genomic_DNA"/>
</dbReference>
<dbReference type="Proteomes" id="UP001055439">
    <property type="component" value="Chromosome 1"/>
</dbReference>
<keyword evidence="2" id="KW-1185">Reference proteome</keyword>
<organism evidence="1 2">
    <name type="scientific">Musa troglodytarum</name>
    <name type="common">fe'i banana</name>
    <dbReference type="NCBI Taxonomy" id="320322"/>
    <lineage>
        <taxon>Eukaryota</taxon>
        <taxon>Viridiplantae</taxon>
        <taxon>Streptophyta</taxon>
        <taxon>Embryophyta</taxon>
        <taxon>Tracheophyta</taxon>
        <taxon>Spermatophyta</taxon>
        <taxon>Magnoliopsida</taxon>
        <taxon>Liliopsida</taxon>
        <taxon>Zingiberales</taxon>
        <taxon>Musaceae</taxon>
        <taxon>Musa</taxon>
    </lineage>
</organism>
<evidence type="ECO:0000313" key="1">
    <source>
        <dbReference type="EMBL" id="URD71863.1"/>
    </source>
</evidence>
<proteinExistence type="predicted"/>